<proteinExistence type="predicted"/>
<dbReference type="InterPro" id="IPR052958">
    <property type="entry name" value="IFN-induced_PKR_regulator"/>
</dbReference>
<evidence type="ECO:0000313" key="3">
    <source>
        <dbReference type="Proteomes" id="UP001160148"/>
    </source>
</evidence>
<dbReference type="Proteomes" id="UP001160148">
    <property type="component" value="Unassembled WGS sequence"/>
</dbReference>
<accession>A0AAV0WU50</accession>
<dbReference type="InterPro" id="IPR008906">
    <property type="entry name" value="HATC_C_dom"/>
</dbReference>
<dbReference type="Pfam" id="PF05699">
    <property type="entry name" value="Dimer_Tnp_hAT"/>
    <property type="match status" value="1"/>
</dbReference>
<gene>
    <name evidence="2" type="ORF">MEUPH1_LOCUS14573</name>
</gene>
<name>A0AAV0WU50_9HEMI</name>
<comment type="caution">
    <text evidence="2">The sequence shown here is derived from an EMBL/GenBank/DDBJ whole genome shotgun (WGS) entry which is preliminary data.</text>
</comment>
<reference evidence="2 3" key="1">
    <citation type="submission" date="2023-01" db="EMBL/GenBank/DDBJ databases">
        <authorList>
            <person name="Whitehead M."/>
        </authorList>
    </citation>
    <scope>NUCLEOTIDE SEQUENCE [LARGE SCALE GENOMIC DNA]</scope>
</reference>
<dbReference type="PANTHER" id="PTHR46289:SF19">
    <property type="entry name" value="ZINC FINGER MYM-TYPE CONTAINING 1"/>
    <property type="match status" value="1"/>
</dbReference>
<protein>
    <recommendedName>
        <fullName evidence="1">HAT C-terminal dimerisation domain-containing protein</fullName>
    </recommendedName>
</protein>
<evidence type="ECO:0000313" key="2">
    <source>
        <dbReference type="EMBL" id="CAI6359136.1"/>
    </source>
</evidence>
<dbReference type="PANTHER" id="PTHR46289">
    <property type="entry name" value="52 KDA REPRESSOR OF THE INHIBITOR OF THE PROTEIN KINASE-LIKE PROTEIN-RELATED"/>
    <property type="match status" value="1"/>
</dbReference>
<dbReference type="EMBL" id="CARXXK010000002">
    <property type="protein sequence ID" value="CAI6359136.1"/>
    <property type="molecule type" value="Genomic_DNA"/>
</dbReference>
<dbReference type="AlphaFoldDB" id="A0AAV0WU50"/>
<dbReference type="SUPFAM" id="SSF53098">
    <property type="entry name" value="Ribonuclease H-like"/>
    <property type="match status" value="1"/>
</dbReference>
<sequence>MARRTVWKPRIPRQLIALLNLINHYPILRAAVKSFSERFNQFKIYSDNFSFLYNIGDLQKITNDDLMKSCLDLQNYLSDGELYDIVASELYEELLVFRHTMKEDSTPIEASSTQFLKTIPGAFTAFPNIVISLRILLTIPITSASAERSFSKLKIIKNYLRNTISQKRLTELATIAIENETANTLNFMDVIELFASKKSRKKF</sequence>
<dbReference type="InterPro" id="IPR012337">
    <property type="entry name" value="RNaseH-like_sf"/>
</dbReference>
<feature type="domain" description="HAT C-terminal dimerisation" evidence="1">
    <location>
        <begin position="108"/>
        <end position="180"/>
    </location>
</feature>
<evidence type="ECO:0000259" key="1">
    <source>
        <dbReference type="Pfam" id="PF05699"/>
    </source>
</evidence>
<keyword evidence="3" id="KW-1185">Reference proteome</keyword>
<organism evidence="2 3">
    <name type="scientific">Macrosiphum euphorbiae</name>
    <name type="common">potato aphid</name>
    <dbReference type="NCBI Taxonomy" id="13131"/>
    <lineage>
        <taxon>Eukaryota</taxon>
        <taxon>Metazoa</taxon>
        <taxon>Ecdysozoa</taxon>
        <taxon>Arthropoda</taxon>
        <taxon>Hexapoda</taxon>
        <taxon>Insecta</taxon>
        <taxon>Pterygota</taxon>
        <taxon>Neoptera</taxon>
        <taxon>Paraneoptera</taxon>
        <taxon>Hemiptera</taxon>
        <taxon>Sternorrhyncha</taxon>
        <taxon>Aphidomorpha</taxon>
        <taxon>Aphidoidea</taxon>
        <taxon>Aphididae</taxon>
        <taxon>Macrosiphini</taxon>
        <taxon>Macrosiphum</taxon>
    </lineage>
</organism>
<dbReference type="GO" id="GO:0046983">
    <property type="term" value="F:protein dimerization activity"/>
    <property type="evidence" value="ECO:0007669"/>
    <property type="project" value="InterPro"/>
</dbReference>